<proteinExistence type="predicted"/>
<dbReference type="EMBL" id="HBGN01025694">
    <property type="protein sequence ID" value="CAD9340825.1"/>
    <property type="molecule type" value="Transcribed_RNA"/>
</dbReference>
<evidence type="ECO:0000259" key="2">
    <source>
        <dbReference type="Pfam" id="PF08718"/>
    </source>
</evidence>
<dbReference type="GO" id="GO:1902388">
    <property type="term" value="F:ceramide 1-phosphate transfer activity"/>
    <property type="evidence" value="ECO:0007669"/>
    <property type="project" value="TreeGrafter"/>
</dbReference>
<dbReference type="GO" id="GO:0016020">
    <property type="term" value="C:membrane"/>
    <property type="evidence" value="ECO:0007669"/>
    <property type="project" value="TreeGrafter"/>
</dbReference>
<dbReference type="Pfam" id="PF08718">
    <property type="entry name" value="GLTP"/>
    <property type="match status" value="1"/>
</dbReference>
<protein>
    <recommendedName>
        <fullName evidence="2">Glycolipid transfer protein domain-containing protein</fullName>
    </recommendedName>
</protein>
<keyword evidence="1" id="KW-0732">Signal</keyword>
<name>A0A7S1ZJF6_9STRA</name>
<accession>A0A7S1ZJF6</accession>
<dbReference type="Gene3D" id="1.10.3520.10">
    <property type="entry name" value="Glycolipid transfer protein"/>
    <property type="match status" value="1"/>
</dbReference>
<gene>
    <name evidence="3" type="ORF">DBRI1063_LOCUS16462</name>
</gene>
<dbReference type="GO" id="GO:0005829">
    <property type="term" value="C:cytosol"/>
    <property type="evidence" value="ECO:0007669"/>
    <property type="project" value="TreeGrafter"/>
</dbReference>
<evidence type="ECO:0000313" key="3">
    <source>
        <dbReference type="EMBL" id="CAD9340825.1"/>
    </source>
</evidence>
<dbReference type="PANTHER" id="PTHR10219">
    <property type="entry name" value="GLYCOLIPID TRANSFER PROTEIN-RELATED"/>
    <property type="match status" value="1"/>
</dbReference>
<organism evidence="3">
    <name type="scientific">Ditylum brightwellii</name>
    <dbReference type="NCBI Taxonomy" id="49249"/>
    <lineage>
        <taxon>Eukaryota</taxon>
        <taxon>Sar</taxon>
        <taxon>Stramenopiles</taxon>
        <taxon>Ochrophyta</taxon>
        <taxon>Bacillariophyta</taxon>
        <taxon>Mediophyceae</taxon>
        <taxon>Lithodesmiophycidae</taxon>
        <taxon>Lithodesmiales</taxon>
        <taxon>Lithodesmiaceae</taxon>
        <taxon>Ditylum</taxon>
    </lineage>
</organism>
<dbReference type="InterPro" id="IPR036497">
    <property type="entry name" value="GLTP_sf"/>
</dbReference>
<reference evidence="3" key="1">
    <citation type="submission" date="2021-01" db="EMBL/GenBank/DDBJ databases">
        <authorList>
            <person name="Corre E."/>
            <person name="Pelletier E."/>
            <person name="Niang G."/>
            <person name="Scheremetjew M."/>
            <person name="Finn R."/>
            <person name="Kale V."/>
            <person name="Holt S."/>
            <person name="Cochrane G."/>
            <person name="Meng A."/>
            <person name="Brown T."/>
            <person name="Cohen L."/>
        </authorList>
    </citation>
    <scope>NUCLEOTIDE SEQUENCE</scope>
    <source>
        <strain evidence="3">Pop2</strain>
    </source>
</reference>
<dbReference type="GO" id="GO:1902387">
    <property type="term" value="F:ceramide 1-phosphate binding"/>
    <property type="evidence" value="ECO:0007669"/>
    <property type="project" value="TreeGrafter"/>
</dbReference>
<sequence length="248" mass="28362">MKSIYIIFTMTLLLTIAAPVHSFQRVQQTKTPMSSLAHSFEPVLSTKDKYHLDAAELLAACWKFSAVLRKIGQSTLAIDFESNIRKAEALYNSLAPSNNKKRRQSLASLLRLEQESGIHGPNAQLQDYSAACGFLWIRRYLEFHVDMYSAILASRDPKEAALDAYRKQIEPFHGWALRKVFTSKLSTSMPSRDTFLAALGNFKSQDFGEEEEQIILNDLGELVSIWRPIVIRWRTTYKELDLEDTRRA</sequence>
<dbReference type="SUPFAM" id="SSF110004">
    <property type="entry name" value="Glycolipid transfer protein, GLTP"/>
    <property type="match status" value="1"/>
</dbReference>
<dbReference type="PANTHER" id="PTHR10219:SF43">
    <property type="entry name" value="GLYCOLIPID TRANSFER PROTEIN DOMAIN-CONTAINING PROTEIN"/>
    <property type="match status" value="1"/>
</dbReference>
<dbReference type="InterPro" id="IPR014830">
    <property type="entry name" value="Glycolipid_transfer_prot_dom"/>
</dbReference>
<feature type="chain" id="PRO_5031538633" description="Glycolipid transfer protein domain-containing protein" evidence="1">
    <location>
        <begin position="23"/>
        <end position="248"/>
    </location>
</feature>
<feature type="domain" description="Glycolipid transfer protein" evidence="2">
    <location>
        <begin position="53"/>
        <end position="200"/>
    </location>
</feature>
<evidence type="ECO:0000256" key="1">
    <source>
        <dbReference type="SAM" id="SignalP"/>
    </source>
</evidence>
<dbReference type="AlphaFoldDB" id="A0A7S1ZJF6"/>
<feature type="signal peptide" evidence="1">
    <location>
        <begin position="1"/>
        <end position="22"/>
    </location>
</feature>